<dbReference type="EMBL" id="CP002515">
    <property type="protein sequence ID" value="AEP13652.1"/>
    <property type="molecule type" value="Genomic_DNA"/>
</dbReference>
<gene>
    <name evidence="2" type="ordered locus">Cabther_B0654</name>
</gene>
<organism evidence="2 3">
    <name type="scientific">Chloracidobacterium thermophilum (strain B)</name>
    <dbReference type="NCBI Taxonomy" id="981222"/>
    <lineage>
        <taxon>Bacteria</taxon>
        <taxon>Pseudomonadati</taxon>
        <taxon>Acidobacteriota</taxon>
        <taxon>Terriglobia</taxon>
        <taxon>Terriglobales</taxon>
        <taxon>Acidobacteriaceae</taxon>
        <taxon>Chloracidobacterium</taxon>
    </lineage>
</organism>
<dbReference type="InterPro" id="IPR029068">
    <property type="entry name" value="Glyas_Bleomycin-R_OHBP_Dase"/>
</dbReference>
<dbReference type="PANTHER" id="PTHR39434">
    <property type="match status" value="1"/>
</dbReference>
<dbReference type="Pfam" id="PF00903">
    <property type="entry name" value="Glyoxalase"/>
    <property type="match status" value="1"/>
</dbReference>
<sequence length="171" mass="19295">MNTPPDENAIPEGGRDFSKPFQTRLMLNAPCFHLAFPVTDLEATRRFYVDGLGCTPGRTSERALILNFFGHQLVAHLVYEPPPPQTGIYPRHFGMVFPTETAWAEVAARAKAQGLRFRHPPRVRFPGEPTEHRTFFLEDPSGNLLEFKHYTNPEAVFGCAELPEVGDDTDR</sequence>
<feature type="domain" description="VOC" evidence="1">
    <location>
        <begin position="30"/>
        <end position="150"/>
    </location>
</feature>
<dbReference type="STRING" id="981222.Cabther_B0654"/>
<dbReference type="PANTHER" id="PTHR39434:SF1">
    <property type="entry name" value="VOC DOMAIN-CONTAINING PROTEIN"/>
    <property type="match status" value="1"/>
</dbReference>
<evidence type="ECO:0000313" key="2">
    <source>
        <dbReference type="EMBL" id="AEP13652.1"/>
    </source>
</evidence>
<dbReference type="AlphaFoldDB" id="G2LKP5"/>
<dbReference type="Proteomes" id="UP000006791">
    <property type="component" value="Chromosome 2"/>
</dbReference>
<proteinExistence type="predicted"/>
<keyword evidence="3" id="KW-1185">Reference proteome</keyword>
<evidence type="ECO:0000259" key="1">
    <source>
        <dbReference type="PROSITE" id="PS51819"/>
    </source>
</evidence>
<dbReference type="Gene3D" id="3.10.180.10">
    <property type="entry name" value="2,3-Dihydroxybiphenyl 1,2-Dioxygenase, domain 1"/>
    <property type="match status" value="1"/>
</dbReference>
<dbReference type="PROSITE" id="PS51819">
    <property type="entry name" value="VOC"/>
    <property type="match status" value="1"/>
</dbReference>
<protein>
    <submittedName>
        <fullName evidence="2">Putative dioxygenase of extradiol dioxygenase family</fullName>
    </submittedName>
</protein>
<evidence type="ECO:0000313" key="3">
    <source>
        <dbReference type="Proteomes" id="UP000006791"/>
    </source>
</evidence>
<reference evidence="2 3" key="1">
    <citation type="journal article" date="2012" name="Environ. Microbiol.">
        <title>Complete genome of Candidatus Chloracidobacterium thermophilum, a chlorophyll-based photoheterotroph belonging to the phylum Acidobacteria.</title>
        <authorList>
            <person name="Garcia Costas A.M."/>
            <person name="Liu Z."/>
            <person name="Tomsho L.P."/>
            <person name="Schuster S.C."/>
            <person name="Ward D.M."/>
            <person name="Bryant D.A."/>
        </authorList>
    </citation>
    <scope>NUCLEOTIDE SEQUENCE [LARGE SCALE GENOMIC DNA]</scope>
    <source>
        <strain evidence="2 3">B</strain>
    </source>
</reference>
<dbReference type="HOGENOM" id="CLU_109157_0_1_0"/>
<name>G2LKP5_CHLTF</name>
<dbReference type="KEGG" id="ctm:Cabther_B0654"/>
<dbReference type="GO" id="GO:0051213">
    <property type="term" value="F:dioxygenase activity"/>
    <property type="evidence" value="ECO:0007669"/>
    <property type="project" value="UniProtKB-KW"/>
</dbReference>
<dbReference type="SUPFAM" id="SSF54593">
    <property type="entry name" value="Glyoxalase/Bleomycin resistance protein/Dihydroxybiphenyl dioxygenase"/>
    <property type="match status" value="1"/>
</dbReference>
<keyword evidence="2" id="KW-0223">Dioxygenase</keyword>
<keyword evidence="2" id="KW-0560">Oxidoreductase</keyword>
<dbReference type="InterPro" id="IPR004360">
    <property type="entry name" value="Glyas_Fos-R_dOase_dom"/>
</dbReference>
<dbReference type="InterPro" id="IPR037523">
    <property type="entry name" value="VOC_core"/>
</dbReference>
<accession>G2LKP5</accession>